<evidence type="ECO:0000313" key="1">
    <source>
        <dbReference type="EMBL" id="KAJ0027684.1"/>
    </source>
</evidence>
<protein>
    <submittedName>
        <fullName evidence="1">Uncharacterized protein</fullName>
    </submittedName>
</protein>
<comment type="caution">
    <text evidence="1">The sequence shown here is derived from an EMBL/GenBank/DDBJ whole genome shotgun (WGS) entry which is preliminary data.</text>
</comment>
<name>A0ACC0Y204_9ROSI</name>
<evidence type="ECO:0000313" key="2">
    <source>
        <dbReference type="Proteomes" id="UP001163603"/>
    </source>
</evidence>
<reference evidence="2" key="1">
    <citation type="journal article" date="2023" name="G3 (Bethesda)">
        <title>Genome assembly and association tests identify interacting loci associated with vigor, precocity, and sex in interspecific pistachio rootstocks.</title>
        <authorList>
            <person name="Palmer W."/>
            <person name="Jacygrad E."/>
            <person name="Sagayaradj S."/>
            <person name="Cavanaugh K."/>
            <person name="Han R."/>
            <person name="Bertier L."/>
            <person name="Beede B."/>
            <person name="Kafkas S."/>
            <person name="Golino D."/>
            <person name="Preece J."/>
            <person name="Michelmore R."/>
        </authorList>
    </citation>
    <scope>NUCLEOTIDE SEQUENCE [LARGE SCALE GENOMIC DNA]</scope>
</reference>
<accession>A0ACC0Y204</accession>
<sequence length="164" mass="18309">MSYTYKGLTLTLIYGIDLSCNNLMGKIPPQIGNLTRIVKLNLSHNRLIGSIPKTFSTLKKIQRLDLSYNNLNGNIPPELVELNSLYVFNVAHNNLSGKTPRQTAKFITLGKISYEGNYLFCGWPLQKKCEGNGSPSSLPKASIENGVDYSFIDIGIFYISFKCH</sequence>
<keyword evidence="2" id="KW-1185">Reference proteome</keyword>
<dbReference type="EMBL" id="CM047744">
    <property type="protein sequence ID" value="KAJ0027684.1"/>
    <property type="molecule type" value="Genomic_DNA"/>
</dbReference>
<organism evidence="1 2">
    <name type="scientific">Pistacia integerrima</name>
    <dbReference type="NCBI Taxonomy" id="434235"/>
    <lineage>
        <taxon>Eukaryota</taxon>
        <taxon>Viridiplantae</taxon>
        <taxon>Streptophyta</taxon>
        <taxon>Embryophyta</taxon>
        <taxon>Tracheophyta</taxon>
        <taxon>Spermatophyta</taxon>
        <taxon>Magnoliopsida</taxon>
        <taxon>eudicotyledons</taxon>
        <taxon>Gunneridae</taxon>
        <taxon>Pentapetalae</taxon>
        <taxon>rosids</taxon>
        <taxon>malvids</taxon>
        <taxon>Sapindales</taxon>
        <taxon>Anacardiaceae</taxon>
        <taxon>Pistacia</taxon>
    </lineage>
</organism>
<proteinExistence type="predicted"/>
<gene>
    <name evidence="1" type="ORF">Pint_36316</name>
</gene>
<dbReference type="Proteomes" id="UP001163603">
    <property type="component" value="Chromosome 9"/>
</dbReference>